<dbReference type="Gene3D" id="1.10.10.10">
    <property type="entry name" value="Winged helix-like DNA-binding domain superfamily/Winged helix DNA-binding domain"/>
    <property type="match status" value="1"/>
</dbReference>
<comment type="similarity">
    <text evidence="1">Belongs to the LysR transcriptional regulatory family.</text>
</comment>
<dbReference type="PANTHER" id="PTHR30419:SF8">
    <property type="entry name" value="NITROGEN ASSIMILATION TRANSCRIPTIONAL ACTIVATOR-RELATED"/>
    <property type="match status" value="1"/>
</dbReference>
<dbReference type="Pfam" id="PF03466">
    <property type="entry name" value="LysR_substrate"/>
    <property type="match status" value="1"/>
</dbReference>
<evidence type="ECO:0000256" key="3">
    <source>
        <dbReference type="ARBA" id="ARBA00023125"/>
    </source>
</evidence>
<dbReference type="PANTHER" id="PTHR30419">
    <property type="entry name" value="HTH-TYPE TRANSCRIPTIONAL REGULATOR YBHD"/>
    <property type="match status" value="1"/>
</dbReference>
<dbReference type="Proteomes" id="UP001597262">
    <property type="component" value="Unassembled WGS sequence"/>
</dbReference>
<evidence type="ECO:0000256" key="2">
    <source>
        <dbReference type="ARBA" id="ARBA00023015"/>
    </source>
</evidence>
<evidence type="ECO:0000313" key="7">
    <source>
        <dbReference type="Proteomes" id="UP001597262"/>
    </source>
</evidence>
<evidence type="ECO:0000259" key="5">
    <source>
        <dbReference type="PROSITE" id="PS50931"/>
    </source>
</evidence>
<comment type="caution">
    <text evidence="6">The sequence shown here is derived from an EMBL/GenBank/DDBJ whole genome shotgun (WGS) entry which is preliminary data.</text>
</comment>
<keyword evidence="2" id="KW-0805">Transcription regulation</keyword>
<gene>
    <name evidence="6" type="ORF">ACFQ3W_05115</name>
</gene>
<keyword evidence="4" id="KW-0804">Transcription</keyword>
<dbReference type="Gene3D" id="3.40.190.290">
    <property type="match status" value="1"/>
</dbReference>
<keyword evidence="7" id="KW-1185">Reference proteome</keyword>
<evidence type="ECO:0000313" key="6">
    <source>
        <dbReference type="EMBL" id="MFD1175683.1"/>
    </source>
</evidence>
<proteinExistence type="inferred from homology"/>
<dbReference type="InterPro" id="IPR036388">
    <property type="entry name" value="WH-like_DNA-bd_sf"/>
</dbReference>
<sequence length="295" mass="33007">MNLEQLEYIVDVARTRSLTKTSQNAHVTLSAVSQSISLLESELGLILFTRSRGVGAIPTPEGQIIISRAAEILTKINELRVEAKSYSDILTGELLIATIPGPMHLLMEIIASFKKEFPGVKIRMFEHGPKEILDELHNHSIDIGFVAMSEKLADQNKGLHFEKVFKGKMVVGVPRNSVLALEKTIRPEQLSGYSLVLYDDEHIREYIKNGLSKFGEPDILFISNNVQAIQNAVKEGLALTVGLDYSFEIGEHADIVPIELELPEYQPVYYGWVSPKGKLASPITKRFIHRLQFDL</sequence>
<dbReference type="RefSeq" id="WP_379317308.1">
    <property type="nucleotide sequence ID" value="NZ_JBHTLM010000003.1"/>
</dbReference>
<feature type="domain" description="HTH lysR-type" evidence="5">
    <location>
        <begin position="1"/>
        <end position="59"/>
    </location>
</feature>
<dbReference type="InterPro" id="IPR050950">
    <property type="entry name" value="HTH-type_LysR_regulators"/>
</dbReference>
<accession>A0ABW3RT70</accession>
<dbReference type="InterPro" id="IPR036390">
    <property type="entry name" value="WH_DNA-bd_sf"/>
</dbReference>
<reference evidence="7" key="1">
    <citation type="journal article" date="2019" name="Int. J. Syst. Evol. Microbiol.">
        <title>The Global Catalogue of Microorganisms (GCM) 10K type strain sequencing project: providing services to taxonomists for standard genome sequencing and annotation.</title>
        <authorList>
            <consortium name="The Broad Institute Genomics Platform"/>
            <consortium name="The Broad Institute Genome Sequencing Center for Infectious Disease"/>
            <person name="Wu L."/>
            <person name="Ma J."/>
        </authorList>
    </citation>
    <scope>NUCLEOTIDE SEQUENCE [LARGE SCALE GENOMIC DNA]</scope>
    <source>
        <strain evidence="7">CCUG 59189</strain>
    </source>
</reference>
<dbReference type="Pfam" id="PF00126">
    <property type="entry name" value="HTH_1"/>
    <property type="match status" value="1"/>
</dbReference>
<dbReference type="InterPro" id="IPR000847">
    <property type="entry name" value="LysR_HTH_N"/>
</dbReference>
<protein>
    <submittedName>
        <fullName evidence="6">LysR family transcriptional regulator</fullName>
    </submittedName>
</protein>
<keyword evidence="3" id="KW-0238">DNA-binding</keyword>
<dbReference type="SUPFAM" id="SSF53850">
    <property type="entry name" value="Periplasmic binding protein-like II"/>
    <property type="match status" value="1"/>
</dbReference>
<dbReference type="SUPFAM" id="SSF46785">
    <property type="entry name" value="Winged helix' DNA-binding domain"/>
    <property type="match status" value="1"/>
</dbReference>
<organism evidence="6 7">
    <name type="scientific">Paenibacillus puldeungensis</name>
    <dbReference type="NCBI Taxonomy" id="696536"/>
    <lineage>
        <taxon>Bacteria</taxon>
        <taxon>Bacillati</taxon>
        <taxon>Bacillota</taxon>
        <taxon>Bacilli</taxon>
        <taxon>Bacillales</taxon>
        <taxon>Paenibacillaceae</taxon>
        <taxon>Paenibacillus</taxon>
    </lineage>
</organism>
<dbReference type="PROSITE" id="PS50931">
    <property type="entry name" value="HTH_LYSR"/>
    <property type="match status" value="1"/>
</dbReference>
<evidence type="ECO:0000256" key="4">
    <source>
        <dbReference type="ARBA" id="ARBA00023163"/>
    </source>
</evidence>
<dbReference type="InterPro" id="IPR005119">
    <property type="entry name" value="LysR_subst-bd"/>
</dbReference>
<dbReference type="EMBL" id="JBHTLM010000003">
    <property type="protein sequence ID" value="MFD1175683.1"/>
    <property type="molecule type" value="Genomic_DNA"/>
</dbReference>
<evidence type="ECO:0000256" key="1">
    <source>
        <dbReference type="ARBA" id="ARBA00009437"/>
    </source>
</evidence>
<dbReference type="CDD" id="cd05466">
    <property type="entry name" value="PBP2_LTTR_substrate"/>
    <property type="match status" value="1"/>
</dbReference>
<name>A0ABW3RT70_9BACL</name>